<gene>
    <name evidence="1" type="ORF">L9F63_000110</name>
</gene>
<dbReference type="Proteomes" id="UP001233999">
    <property type="component" value="Unassembled WGS sequence"/>
</dbReference>
<comment type="caution">
    <text evidence="1">The sequence shown here is derived from an EMBL/GenBank/DDBJ whole genome shotgun (WGS) entry which is preliminary data.</text>
</comment>
<reference evidence="1" key="2">
    <citation type="submission" date="2023-05" db="EMBL/GenBank/DDBJ databases">
        <authorList>
            <person name="Fouks B."/>
        </authorList>
    </citation>
    <scope>NUCLEOTIDE SEQUENCE</scope>
    <source>
        <strain evidence="1">Stay&amp;Tobe</strain>
        <tissue evidence="1">Testes</tissue>
    </source>
</reference>
<evidence type="ECO:0000313" key="2">
    <source>
        <dbReference type="Proteomes" id="UP001233999"/>
    </source>
</evidence>
<organism evidence="1 2">
    <name type="scientific">Diploptera punctata</name>
    <name type="common">Pacific beetle cockroach</name>
    <dbReference type="NCBI Taxonomy" id="6984"/>
    <lineage>
        <taxon>Eukaryota</taxon>
        <taxon>Metazoa</taxon>
        <taxon>Ecdysozoa</taxon>
        <taxon>Arthropoda</taxon>
        <taxon>Hexapoda</taxon>
        <taxon>Insecta</taxon>
        <taxon>Pterygota</taxon>
        <taxon>Neoptera</taxon>
        <taxon>Polyneoptera</taxon>
        <taxon>Dictyoptera</taxon>
        <taxon>Blattodea</taxon>
        <taxon>Blaberoidea</taxon>
        <taxon>Blaberidae</taxon>
        <taxon>Diplopterinae</taxon>
        <taxon>Diploptera</taxon>
    </lineage>
</organism>
<accession>A0AAD8AM79</accession>
<dbReference type="AlphaFoldDB" id="A0AAD8AM79"/>
<dbReference type="EMBL" id="JASPKZ010000004">
    <property type="protein sequence ID" value="KAJ9601719.1"/>
    <property type="molecule type" value="Genomic_DNA"/>
</dbReference>
<reference evidence="1" key="1">
    <citation type="journal article" date="2023" name="IScience">
        <title>Live-bearing cockroach genome reveals convergent evolutionary mechanisms linked to viviparity in insects and beyond.</title>
        <authorList>
            <person name="Fouks B."/>
            <person name="Harrison M.C."/>
            <person name="Mikhailova A.A."/>
            <person name="Marchal E."/>
            <person name="English S."/>
            <person name="Carruthers M."/>
            <person name="Jennings E.C."/>
            <person name="Chiamaka E.L."/>
            <person name="Frigard R.A."/>
            <person name="Pippel M."/>
            <person name="Attardo G.M."/>
            <person name="Benoit J.B."/>
            <person name="Bornberg-Bauer E."/>
            <person name="Tobe S.S."/>
        </authorList>
    </citation>
    <scope>NUCLEOTIDE SEQUENCE</scope>
    <source>
        <strain evidence="1">Stay&amp;Tobe</strain>
    </source>
</reference>
<proteinExistence type="predicted"/>
<sequence length="88" mass="9950">HAERVAVVGARLRRLKYAESSGVIEMRPQATTLCLSYELDVLLYKLDEEDYADLMRTFSALASIRSVLKSGVTTLTRFLMGPLQTKKR</sequence>
<feature type="non-terminal residue" evidence="1">
    <location>
        <position position="88"/>
    </location>
</feature>
<protein>
    <submittedName>
        <fullName evidence="1">Uncharacterized protein</fullName>
    </submittedName>
</protein>
<evidence type="ECO:0000313" key="1">
    <source>
        <dbReference type="EMBL" id="KAJ9601719.1"/>
    </source>
</evidence>
<name>A0AAD8AM79_DIPPU</name>
<feature type="non-terminal residue" evidence="1">
    <location>
        <position position="1"/>
    </location>
</feature>
<keyword evidence="2" id="KW-1185">Reference proteome</keyword>